<protein>
    <recommendedName>
        <fullName evidence="4">DUF2187 domain-containing protein</fullName>
    </recommendedName>
</protein>
<dbReference type="Proteomes" id="UP000785625">
    <property type="component" value="Unassembled WGS sequence"/>
</dbReference>
<organism evidence="2 3">
    <name type="scientific">Limosilactobacillus coleohominis</name>
    <dbReference type="NCBI Taxonomy" id="181675"/>
    <lineage>
        <taxon>Bacteria</taxon>
        <taxon>Bacillati</taxon>
        <taxon>Bacillota</taxon>
        <taxon>Bacilli</taxon>
        <taxon>Lactobacillales</taxon>
        <taxon>Lactobacillaceae</taxon>
        <taxon>Limosilactobacillus</taxon>
    </lineage>
</organism>
<feature type="region of interest" description="Disordered" evidence="1">
    <location>
        <begin position="69"/>
        <end position="112"/>
    </location>
</feature>
<gene>
    <name evidence="2" type="ORF">H5975_03395</name>
</gene>
<sequence length="112" mass="12638">MTFFKIGDVVKAKKFGQLEHDFTGTVEKVYDNSIMMSIDDFDPADKTSVNELNKRAVVRKSSAKILNAVPRTDEDREEAAKEEKEAAEKAAKANKTTRKRKTTKKAKKDTNN</sequence>
<evidence type="ECO:0000313" key="2">
    <source>
        <dbReference type="EMBL" id="MBM6940541.1"/>
    </source>
</evidence>
<feature type="compositionally biased region" description="Basic and acidic residues" evidence="1">
    <location>
        <begin position="71"/>
        <end position="91"/>
    </location>
</feature>
<reference evidence="2 3" key="1">
    <citation type="journal article" date="2021" name="Sci. Rep.">
        <title>The distribution of antibiotic resistance genes in chicken gut microbiota commensals.</title>
        <authorList>
            <person name="Juricova H."/>
            <person name="Matiasovicova J."/>
            <person name="Kubasova T."/>
            <person name="Cejkova D."/>
            <person name="Rychlik I."/>
        </authorList>
    </citation>
    <scope>NUCLEOTIDE SEQUENCE [LARGE SCALE GENOMIC DNA]</scope>
    <source>
        <strain evidence="2 3">An574</strain>
    </source>
</reference>
<accession>A0ABS2GYY0</accession>
<evidence type="ECO:0000313" key="3">
    <source>
        <dbReference type="Proteomes" id="UP000785625"/>
    </source>
</evidence>
<evidence type="ECO:0008006" key="4">
    <source>
        <dbReference type="Google" id="ProtNLM"/>
    </source>
</evidence>
<proteinExistence type="predicted"/>
<dbReference type="RefSeq" id="WP_204784874.1">
    <property type="nucleotide sequence ID" value="NZ_JACJKU010000022.1"/>
</dbReference>
<name>A0ABS2GYY0_9LACO</name>
<evidence type="ECO:0000256" key="1">
    <source>
        <dbReference type="SAM" id="MobiDB-lite"/>
    </source>
</evidence>
<comment type="caution">
    <text evidence="2">The sequence shown here is derived from an EMBL/GenBank/DDBJ whole genome shotgun (WGS) entry which is preliminary data.</text>
</comment>
<feature type="compositionally biased region" description="Basic residues" evidence="1">
    <location>
        <begin position="95"/>
        <end position="112"/>
    </location>
</feature>
<dbReference type="EMBL" id="JACJKU010000022">
    <property type="protein sequence ID" value="MBM6940541.1"/>
    <property type="molecule type" value="Genomic_DNA"/>
</dbReference>
<keyword evidence="3" id="KW-1185">Reference proteome</keyword>